<reference evidence="2 3" key="1">
    <citation type="submission" date="2019-09" db="EMBL/GenBank/DDBJ databases">
        <authorList>
            <person name="Duangmal K."/>
            <person name="Teo W.F.A."/>
            <person name="Lipun K."/>
        </authorList>
    </citation>
    <scope>NUCLEOTIDE SEQUENCE [LARGE SCALE GENOMIC DNA]</scope>
    <source>
        <strain evidence="2 3">K1PN6</strain>
    </source>
</reference>
<comment type="caution">
    <text evidence="2">The sequence shown here is derived from an EMBL/GenBank/DDBJ whole genome shotgun (WGS) entry which is preliminary data.</text>
</comment>
<evidence type="ECO:0000313" key="2">
    <source>
        <dbReference type="EMBL" id="MPY51843.1"/>
    </source>
</evidence>
<proteinExistence type="predicted"/>
<sequence>MSEDLARNRPGDAVRRKIQELQPNPLLRLIGRWAPGSEIRSWADGLTGECVTGKRLARLNRRGWFTLHAVQWSSGADIDHLAIGPAGVFSINSKRHRGKTVWYGDSAITINGASTRHVAISQSEARRVSRALSRRCGVEVPVRPVISVVHAAKLTVKNANAPVLVLAVDQLDRVLSGLSPTLSAEQVAHIYRVARESRTWVGGSGRS</sequence>
<organism evidence="2 3">
    <name type="scientific">Streptomyces acidicola</name>
    <dbReference type="NCBI Taxonomy" id="2596892"/>
    <lineage>
        <taxon>Bacteria</taxon>
        <taxon>Bacillati</taxon>
        <taxon>Actinomycetota</taxon>
        <taxon>Actinomycetes</taxon>
        <taxon>Kitasatosporales</taxon>
        <taxon>Streptomycetaceae</taxon>
        <taxon>Streptomyces</taxon>
    </lineage>
</organism>
<dbReference type="InterPro" id="IPR011528">
    <property type="entry name" value="NERD"/>
</dbReference>
<protein>
    <submittedName>
        <fullName evidence="2">NERD domain-containing protein</fullName>
    </submittedName>
</protein>
<dbReference type="Proteomes" id="UP000373149">
    <property type="component" value="Unassembled WGS sequence"/>
</dbReference>
<name>A0A5N8WWR6_9ACTN</name>
<gene>
    <name evidence="2" type="ORF">FPZ41_26055</name>
</gene>
<evidence type="ECO:0000259" key="1">
    <source>
        <dbReference type="PROSITE" id="PS50965"/>
    </source>
</evidence>
<feature type="domain" description="NERD" evidence="1">
    <location>
        <begin position="44"/>
        <end position="155"/>
    </location>
</feature>
<keyword evidence="3" id="KW-1185">Reference proteome</keyword>
<dbReference type="AlphaFoldDB" id="A0A5N8WWR6"/>
<dbReference type="PROSITE" id="PS50965">
    <property type="entry name" value="NERD"/>
    <property type="match status" value="1"/>
</dbReference>
<dbReference type="Pfam" id="PF08378">
    <property type="entry name" value="NERD"/>
    <property type="match status" value="1"/>
</dbReference>
<evidence type="ECO:0000313" key="3">
    <source>
        <dbReference type="Proteomes" id="UP000373149"/>
    </source>
</evidence>
<accession>A0A5N8WWR6</accession>
<dbReference type="EMBL" id="VMNX01000111">
    <property type="protein sequence ID" value="MPY51843.1"/>
    <property type="molecule type" value="Genomic_DNA"/>
</dbReference>